<dbReference type="GO" id="GO:0016740">
    <property type="term" value="F:transferase activity"/>
    <property type="evidence" value="ECO:0007669"/>
    <property type="project" value="UniProtKB-KW"/>
</dbReference>
<dbReference type="Pfam" id="PF12906">
    <property type="entry name" value="RINGv"/>
    <property type="match status" value="1"/>
</dbReference>
<evidence type="ECO:0000313" key="12">
    <source>
        <dbReference type="Proteomes" id="UP000887540"/>
    </source>
</evidence>
<feature type="transmembrane region" description="Helical" evidence="10">
    <location>
        <begin position="96"/>
        <end position="118"/>
    </location>
</feature>
<evidence type="ECO:0000313" key="13">
    <source>
        <dbReference type="WBParaSite" id="ACRNAN_scaffold1235.g28538.t1"/>
    </source>
</evidence>
<dbReference type="CDD" id="cd16495">
    <property type="entry name" value="RING_CH-C4HC3_MARCH"/>
    <property type="match status" value="1"/>
</dbReference>
<evidence type="ECO:0000256" key="7">
    <source>
        <dbReference type="ARBA" id="ARBA00022833"/>
    </source>
</evidence>
<evidence type="ECO:0000256" key="2">
    <source>
        <dbReference type="ARBA" id="ARBA00022679"/>
    </source>
</evidence>
<dbReference type="GO" id="GO:0016020">
    <property type="term" value="C:membrane"/>
    <property type="evidence" value="ECO:0007669"/>
    <property type="project" value="UniProtKB-SubCell"/>
</dbReference>
<dbReference type="Proteomes" id="UP000887540">
    <property type="component" value="Unplaced"/>
</dbReference>
<dbReference type="InterPro" id="IPR013083">
    <property type="entry name" value="Znf_RING/FYVE/PHD"/>
</dbReference>
<evidence type="ECO:0000256" key="4">
    <source>
        <dbReference type="ARBA" id="ARBA00022723"/>
    </source>
</evidence>
<evidence type="ECO:0000256" key="9">
    <source>
        <dbReference type="ARBA" id="ARBA00023136"/>
    </source>
</evidence>
<sequence>MKASDCVIQIDAINDIPTCRICLDDTGTSELISPCNCRGTMEFVHRECLDKWYDVSGETVCGTCLGEYEAECIGLKPISRWWNLPREIDKTIIKPILIVISYFLLYTTLMICCILLAYKFRLPLWIKIIFFIYVGISDLLPFCCAFGSCLLLLRILTVWLQSLKAYRWKNKTQKK</sequence>
<keyword evidence="6" id="KW-0833">Ubl conjugation pathway</keyword>
<evidence type="ECO:0000256" key="5">
    <source>
        <dbReference type="ARBA" id="ARBA00022771"/>
    </source>
</evidence>
<dbReference type="Gene3D" id="3.30.40.10">
    <property type="entry name" value="Zinc/RING finger domain, C3HC4 (zinc finger)"/>
    <property type="match status" value="1"/>
</dbReference>
<keyword evidence="8 10" id="KW-1133">Transmembrane helix</keyword>
<dbReference type="GO" id="GO:0008270">
    <property type="term" value="F:zinc ion binding"/>
    <property type="evidence" value="ECO:0007669"/>
    <property type="project" value="UniProtKB-KW"/>
</dbReference>
<dbReference type="PANTHER" id="PTHR46065">
    <property type="entry name" value="E3 UBIQUITIN-PROTEIN LIGASE MARCH 2/3 FAMILY MEMBER"/>
    <property type="match status" value="1"/>
</dbReference>
<dbReference type="AlphaFoldDB" id="A0A914CNT2"/>
<dbReference type="InterPro" id="IPR011016">
    <property type="entry name" value="Znf_RING-CH"/>
</dbReference>
<keyword evidence="9 10" id="KW-0472">Membrane</keyword>
<reference evidence="13" key="1">
    <citation type="submission" date="2022-11" db="UniProtKB">
        <authorList>
            <consortium name="WormBaseParasite"/>
        </authorList>
    </citation>
    <scope>IDENTIFICATION</scope>
</reference>
<accession>A0A914CNT2</accession>
<keyword evidence="12" id="KW-1185">Reference proteome</keyword>
<keyword evidence="2" id="KW-0808">Transferase</keyword>
<evidence type="ECO:0000256" key="3">
    <source>
        <dbReference type="ARBA" id="ARBA00022692"/>
    </source>
</evidence>
<keyword evidence="3 10" id="KW-0812">Transmembrane</keyword>
<dbReference type="PANTHER" id="PTHR46065:SF3">
    <property type="entry name" value="FI20425P1"/>
    <property type="match status" value="1"/>
</dbReference>
<evidence type="ECO:0000256" key="10">
    <source>
        <dbReference type="SAM" id="Phobius"/>
    </source>
</evidence>
<dbReference type="SUPFAM" id="SSF57850">
    <property type="entry name" value="RING/U-box"/>
    <property type="match status" value="1"/>
</dbReference>
<organism evidence="12 13">
    <name type="scientific">Acrobeloides nanus</name>
    <dbReference type="NCBI Taxonomy" id="290746"/>
    <lineage>
        <taxon>Eukaryota</taxon>
        <taxon>Metazoa</taxon>
        <taxon>Ecdysozoa</taxon>
        <taxon>Nematoda</taxon>
        <taxon>Chromadorea</taxon>
        <taxon>Rhabditida</taxon>
        <taxon>Tylenchina</taxon>
        <taxon>Cephalobomorpha</taxon>
        <taxon>Cephaloboidea</taxon>
        <taxon>Cephalobidae</taxon>
        <taxon>Acrobeloides</taxon>
    </lineage>
</organism>
<evidence type="ECO:0000256" key="1">
    <source>
        <dbReference type="ARBA" id="ARBA00004141"/>
    </source>
</evidence>
<keyword evidence="5" id="KW-0863">Zinc-finger</keyword>
<evidence type="ECO:0000259" key="11">
    <source>
        <dbReference type="PROSITE" id="PS51292"/>
    </source>
</evidence>
<protein>
    <submittedName>
        <fullName evidence="13">RING-CH-type domain-containing protein</fullName>
    </submittedName>
</protein>
<dbReference type="WBParaSite" id="ACRNAN_scaffold1235.g28538.t1">
    <property type="protein sequence ID" value="ACRNAN_scaffold1235.g28538.t1"/>
    <property type="gene ID" value="ACRNAN_scaffold1235.g28538"/>
</dbReference>
<comment type="subcellular location">
    <subcellularLocation>
        <location evidence="1">Membrane</location>
        <topology evidence="1">Multi-pass membrane protein</topology>
    </subcellularLocation>
</comment>
<evidence type="ECO:0000256" key="6">
    <source>
        <dbReference type="ARBA" id="ARBA00022786"/>
    </source>
</evidence>
<proteinExistence type="predicted"/>
<name>A0A914CNT2_9BILA</name>
<feature type="domain" description="RING-CH-type" evidence="11">
    <location>
        <begin position="11"/>
        <end position="71"/>
    </location>
</feature>
<feature type="transmembrane region" description="Helical" evidence="10">
    <location>
        <begin position="124"/>
        <end position="153"/>
    </location>
</feature>
<keyword evidence="7" id="KW-0862">Zinc</keyword>
<dbReference type="PROSITE" id="PS51292">
    <property type="entry name" value="ZF_RING_CH"/>
    <property type="match status" value="1"/>
</dbReference>
<keyword evidence="4" id="KW-0479">Metal-binding</keyword>
<dbReference type="SMART" id="SM00744">
    <property type="entry name" value="RINGv"/>
    <property type="match status" value="1"/>
</dbReference>
<evidence type="ECO:0000256" key="8">
    <source>
        <dbReference type="ARBA" id="ARBA00022989"/>
    </source>
</evidence>